<keyword evidence="1" id="KW-0175">Coiled coil</keyword>
<evidence type="ECO:0000313" key="2">
    <source>
        <dbReference type="EMBL" id="GAH42933.1"/>
    </source>
</evidence>
<sequence>MVDLHVEMTVEERELLRKWKGRKKWKEWLLSIPRLLREAADAREIAELKLEKATRDIKELEERCQHLQRELGKYERDSTPI</sequence>
<feature type="coiled-coil region" evidence="1">
    <location>
        <begin position="36"/>
        <end position="77"/>
    </location>
</feature>
<protein>
    <submittedName>
        <fullName evidence="2">Uncharacterized protein</fullName>
    </submittedName>
</protein>
<organism evidence="2">
    <name type="scientific">marine sediment metagenome</name>
    <dbReference type="NCBI Taxonomy" id="412755"/>
    <lineage>
        <taxon>unclassified sequences</taxon>
        <taxon>metagenomes</taxon>
        <taxon>ecological metagenomes</taxon>
    </lineage>
</organism>
<accession>X1HC86</accession>
<reference evidence="2" key="1">
    <citation type="journal article" date="2014" name="Front. Microbiol.">
        <title>High frequency of phylogenetically diverse reductive dehalogenase-homologous genes in deep subseafloor sedimentary metagenomes.</title>
        <authorList>
            <person name="Kawai M."/>
            <person name="Futagami T."/>
            <person name="Toyoda A."/>
            <person name="Takaki Y."/>
            <person name="Nishi S."/>
            <person name="Hori S."/>
            <person name="Arai W."/>
            <person name="Tsubouchi T."/>
            <person name="Morono Y."/>
            <person name="Uchiyama I."/>
            <person name="Ito T."/>
            <person name="Fujiyama A."/>
            <person name="Inagaki F."/>
            <person name="Takami H."/>
        </authorList>
    </citation>
    <scope>NUCLEOTIDE SEQUENCE</scope>
    <source>
        <strain evidence="2">Expedition CK06-06</strain>
    </source>
</reference>
<evidence type="ECO:0000256" key="1">
    <source>
        <dbReference type="SAM" id="Coils"/>
    </source>
</evidence>
<proteinExistence type="predicted"/>
<gene>
    <name evidence="2" type="ORF">S03H2_11584</name>
</gene>
<comment type="caution">
    <text evidence="2">The sequence shown here is derived from an EMBL/GenBank/DDBJ whole genome shotgun (WGS) entry which is preliminary data.</text>
</comment>
<dbReference type="AlphaFoldDB" id="X1HC86"/>
<dbReference type="EMBL" id="BARU01005903">
    <property type="protein sequence ID" value="GAH42933.1"/>
    <property type="molecule type" value="Genomic_DNA"/>
</dbReference>
<name>X1HC86_9ZZZZ</name>